<comment type="cofactor">
    <cofactor evidence="1">
        <name>Zn(2+)</name>
        <dbReference type="ChEBI" id="CHEBI:29105"/>
    </cofactor>
</comment>
<dbReference type="Pfam" id="PF07973">
    <property type="entry name" value="tRNA_SAD"/>
    <property type="match status" value="1"/>
</dbReference>
<dbReference type="InterPro" id="IPR018165">
    <property type="entry name" value="Ala-tRNA-synth_IIc_core"/>
</dbReference>
<dbReference type="Gene3D" id="3.30.980.10">
    <property type="entry name" value="Threonyl-trna Synthetase, Chain A, domain 2"/>
    <property type="match status" value="1"/>
</dbReference>
<evidence type="ECO:0000256" key="1">
    <source>
        <dbReference type="ARBA" id="ARBA00001947"/>
    </source>
</evidence>
<dbReference type="InterPro" id="IPR009000">
    <property type="entry name" value="Transl_B-barrel_sf"/>
</dbReference>
<dbReference type="PANTHER" id="PTHR43462">
    <property type="entry name" value="ALANYL-TRNA EDITING PROTEIN"/>
    <property type="match status" value="1"/>
</dbReference>
<protein>
    <recommendedName>
        <fullName evidence="3">Alanine--tRNA ligase</fullName>
    </recommendedName>
    <alternativeName>
        <fullName evidence="6">Alanyl-tRNA synthetase</fullName>
    </alternativeName>
</protein>
<comment type="subcellular location">
    <subcellularLocation>
        <location evidence="2">Cytoplasm</location>
    </subcellularLocation>
</comment>
<accession>A0ABQ5U8K3</accession>
<dbReference type="RefSeq" id="WP_169561592.1">
    <property type="nucleotide sequence ID" value="NZ_BSNF01000008.1"/>
</dbReference>
<keyword evidence="9" id="KW-1185">Reference proteome</keyword>
<dbReference type="SMART" id="SM00863">
    <property type="entry name" value="tRNA_SAD"/>
    <property type="match status" value="1"/>
</dbReference>
<sequence length="237" mass="25697">MTIPLFRDDAYQTTCTATVTDINDKGGIILDQTVFYPTGGGQPGDTGTLTLKDGSVVTIATTVKGDTPEQIVLVPAEGQTLPAVGDTVTAEINWTVRHRLMRMHTCLHLLSTVLPYPVTGGQVSDGKGRLDFDLPEASLDKEDITRQLNEVIEGAHPVSSDWITDAELDAKPDLVKTMSVQPPRGAGKVRLIRVGDVDLQPCGGTHVKNTSEIGRVLVRKIEKKGRQNRRVSLTFDE</sequence>
<evidence type="ECO:0000313" key="8">
    <source>
        <dbReference type="EMBL" id="GLQ07525.1"/>
    </source>
</evidence>
<dbReference type="InterPro" id="IPR018163">
    <property type="entry name" value="Thr/Ala-tRNA-synth_IIc_edit"/>
</dbReference>
<dbReference type="SUPFAM" id="SSF50447">
    <property type="entry name" value="Translation proteins"/>
    <property type="match status" value="1"/>
</dbReference>
<name>A0ABQ5U8K3_9PROT</name>
<evidence type="ECO:0000256" key="2">
    <source>
        <dbReference type="ARBA" id="ARBA00004496"/>
    </source>
</evidence>
<dbReference type="PROSITE" id="PS50860">
    <property type="entry name" value="AA_TRNA_LIGASE_II_ALA"/>
    <property type="match status" value="1"/>
</dbReference>
<evidence type="ECO:0000256" key="6">
    <source>
        <dbReference type="ARBA" id="ARBA00032577"/>
    </source>
</evidence>
<evidence type="ECO:0000256" key="4">
    <source>
        <dbReference type="ARBA" id="ARBA00022723"/>
    </source>
</evidence>
<dbReference type="Pfam" id="PF01411">
    <property type="entry name" value="tRNA-synt_2c"/>
    <property type="match status" value="1"/>
</dbReference>
<dbReference type="EMBL" id="BSNF01000008">
    <property type="protein sequence ID" value="GLQ07525.1"/>
    <property type="molecule type" value="Genomic_DNA"/>
</dbReference>
<organism evidence="8 9">
    <name type="scientific">Sneathiella chinensis</name>
    <dbReference type="NCBI Taxonomy" id="349750"/>
    <lineage>
        <taxon>Bacteria</taxon>
        <taxon>Pseudomonadati</taxon>
        <taxon>Pseudomonadota</taxon>
        <taxon>Alphaproteobacteria</taxon>
        <taxon>Sneathiellales</taxon>
        <taxon>Sneathiellaceae</taxon>
        <taxon>Sneathiella</taxon>
    </lineage>
</organism>
<evidence type="ECO:0000256" key="5">
    <source>
        <dbReference type="ARBA" id="ARBA00022833"/>
    </source>
</evidence>
<gene>
    <name evidence="8" type="ORF">GCM10007924_27460</name>
</gene>
<dbReference type="InterPro" id="IPR051335">
    <property type="entry name" value="Alanyl-tRNA_Editing_Enzymes"/>
</dbReference>
<feature type="domain" description="Alanyl-transfer RNA synthetases family profile" evidence="7">
    <location>
        <begin position="1"/>
        <end position="237"/>
    </location>
</feature>
<keyword evidence="4" id="KW-0479">Metal-binding</keyword>
<dbReference type="Proteomes" id="UP001161409">
    <property type="component" value="Unassembled WGS sequence"/>
</dbReference>
<dbReference type="SUPFAM" id="SSF55186">
    <property type="entry name" value="ThrRS/AlaRS common domain"/>
    <property type="match status" value="1"/>
</dbReference>
<dbReference type="Gene3D" id="2.40.30.130">
    <property type="match status" value="1"/>
</dbReference>
<reference evidence="8" key="2">
    <citation type="submission" date="2023-01" db="EMBL/GenBank/DDBJ databases">
        <title>Draft genome sequence of Sneathiella chinensis strain NBRC 103408.</title>
        <authorList>
            <person name="Sun Q."/>
            <person name="Mori K."/>
        </authorList>
    </citation>
    <scope>NUCLEOTIDE SEQUENCE</scope>
    <source>
        <strain evidence="8">NBRC 103408</strain>
    </source>
</reference>
<evidence type="ECO:0000259" key="7">
    <source>
        <dbReference type="PROSITE" id="PS50860"/>
    </source>
</evidence>
<comment type="caution">
    <text evidence="8">The sequence shown here is derived from an EMBL/GenBank/DDBJ whole genome shotgun (WGS) entry which is preliminary data.</text>
</comment>
<keyword evidence="5" id="KW-0862">Zinc</keyword>
<proteinExistence type="predicted"/>
<evidence type="ECO:0000256" key="3">
    <source>
        <dbReference type="ARBA" id="ARBA00017959"/>
    </source>
</evidence>
<evidence type="ECO:0000313" key="9">
    <source>
        <dbReference type="Proteomes" id="UP001161409"/>
    </source>
</evidence>
<dbReference type="PANTHER" id="PTHR43462:SF1">
    <property type="entry name" value="ALANYL-TRNA EDITING PROTEIN AARSD1"/>
    <property type="match status" value="1"/>
</dbReference>
<dbReference type="InterPro" id="IPR012947">
    <property type="entry name" value="tRNA_SAD"/>
</dbReference>
<dbReference type="InterPro" id="IPR018164">
    <property type="entry name" value="Ala-tRNA-synth_IIc_N"/>
</dbReference>
<reference evidence="8" key="1">
    <citation type="journal article" date="2014" name="Int. J. Syst. Evol. Microbiol.">
        <title>Complete genome of a new Firmicutes species belonging to the dominant human colonic microbiota ('Ruminococcus bicirculans') reveals two chromosomes and a selective capacity to utilize plant glucans.</title>
        <authorList>
            <consortium name="NISC Comparative Sequencing Program"/>
            <person name="Wegmann U."/>
            <person name="Louis P."/>
            <person name="Goesmann A."/>
            <person name="Henrissat B."/>
            <person name="Duncan S.H."/>
            <person name="Flint H.J."/>
        </authorList>
    </citation>
    <scope>NUCLEOTIDE SEQUENCE</scope>
    <source>
        <strain evidence="8">NBRC 103408</strain>
    </source>
</reference>